<dbReference type="Pfam" id="PF23598">
    <property type="entry name" value="LRR_14"/>
    <property type="match status" value="1"/>
</dbReference>
<reference evidence="8 9" key="1">
    <citation type="journal article" date="2013" name="Front. Plant Sci.">
        <title>The Reference Genome of the Halophytic Plant Eutrema salsugineum.</title>
        <authorList>
            <person name="Yang R."/>
            <person name="Jarvis D.E."/>
            <person name="Chen H."/>
            <person name="Beilstein M.A."/>
            <person name="Grimwood J."/>
            <person name="Jenkins J."/>
            <person name="Shu S."/>
            <person name="Prochnik S."/>
            <person name="Xin M."/>
            <person name="Ma C."/>
            <person name="Schmutz J."/>
            <person name="Wing R.A."/>
            <person name="Mitchell-Olds T."/>
            <person name="Schumaker K.S."/>
            <person name="Wang X."/>
        </authorList>
    </citation>
    <scope>NUCLEOTIDE SEQUENCE [LARGE SCALE GENOMIC DNA]</scope>
</reference>
<dbReference type="Proteomes" id="UP000030689">
    <property type="component" value="Unassembled WGS sequence"/>
</dbReference>
<feature type="transmembrane region" description="Helical" evidence="6">
    <location>
        <begin position="6"/>
        <end position="28"/>
    </location>
</feature>
<dbReference type="PANTHER" id="PTHR11017:SF333">
    <property type="entry name" value="ADP-RIBOSYL CYCLASE_CYCLIC ADP-RIBOSE HYDROLASE-RELATED"/>
    <property type="match status" value="1"/>
</dbReference>
<dbReference type="OMA" id="TENDSNW"/>
<dbReference type="InterPro" id="IPR002182">
    <property type="entry name" value="NB-ARC"/>
</dbReference>
<keyword evidence="6" id="KW-1133">Transmembrane helix</keyword>
<dbReference type="InterPro" id="IPR011713">
    <property type="entry name" value="Leu-rich_rpt_3"/>
</dbReference>
<dbReference type="KEGG" id="eus:EUTSA_v10022545mg"/>
<dbReference type="InterPro" id="IPR058192">
    <property type="entry name" value="WHD_ROQ1-like"/>
</dbReference>
<dbReference type="SUPFAM" id="SSF52540">
    <property type="entry name" value="P-loop containing nucleoside triphosphate hydrolases"/>
    <property type="match status" value="1"/>
</dbReference>
<dbReference type="Gene3D" id="3.40.50.300">
    <property type="entry name" value="P-loop containing nucleotide triphosphate hydrolases"/>
    <property type="match status" value="1"/>
</dbReference>
<dbReference type="PROSITE" id="PS50104">
    <property type="entry name" value="TIR"/>
    <property type="match status" value="1"/>
</dbReference>
<dbReference type="Pfam" id="PF23282">
    <property type="entry name" value="WHD_ROQ1"/>
    <property type="match status" value="1"/>
</dbReference>
<evidence type="ECO:0000256" key="4">
    <source>
        <dbReference type="ARBA" id="ARBA00022821"/>
    </source>
</evidence>
<accession>V4LK77</accession>
<dbReference type="SMART" id="SM00255">
    <property type="entry name" value="TIR"/>
    <property type="match status" value="1"/>
</dbReference>
<dbReference type="eggNOG" id="ENOG502QQJE">
    <property type="taxonomic scope" value="Eukaryota"/>
</dbReference>
<dbReference type="FunFam" id="3.40.50.10140:FF:000007">
    <property type="entry name" value="Disease resistance protein (TIR-NBS-LRR class)"/>
    <property type="match status" value="1"/>
</dbReference>
<name>V4LK77_EUTSA</name>
<dbReference type="FunFam" id="3.40.50.300:FF:001002">
    <property type="entry name" value="Disease resistance protein (TIR-NBS-LRR class)"/>
    <property type="match status" value="1"/>
</dbReference>
<evidence type="ECO:0000313" key="8">
    <source>
        <dbReference type="EMBL" id="ESQ50955.1"/>
    </source>
</evidence>
<dbReference type="InterPro" id="IPR044974">
    <property type="entry name" value="Disease_R_plants"/>
</dbReference>
<dbReference type="STRING" id="72664.V4LK77"/>
<keyword evidence="9" id="KW-1185">Reference proteome</keyword>
<dbReference type="InterPro" id="IPR027417">
    <property type="entry name" value="P-loop_NTPase"/>
</dbReference>
<dbReference type="InterPro" id="IPR035897">
    <property type="entry name" value="Toll_tir_struct_dom_sf"/>
</dbReference>
<dbReference type="SUPFAM" id="SSF52200">
    <property type="entry name" value="Toll/Interleukin receptor TIR domain"/>
    <property type="match status" value="1"/>
</dbReference>
<keyword evidence="5" id="KW-0520">NAD</keyword>
<gene>
    <name evidence="8" type="ORF">EUTSA_v10022545mg</name>
</gene>
<dbReference type="EMBL" id="KI517392">
    <property type="protein sequence ID" value="ESQ50955.1"/>
    <property type="molecule type" value="Genomic_DNA"/>
</dbReference>
<evidence type="ECO:0000259" key="7">
    <source>
        <dbReference type="PROSITE" id="PS50104"/>
    </source>
</evidence>
<evidence type="ECO:0000256" key="2">
    <source>
        <dbReference type="ARBA" id="ARBA00022737"/>
    </source>
</evidence>
<dbReference type="InterPro" id="IPR036390">
    <property type="entry name" value="WH_DNA-bd_sf"/>
</dbReference>
<dbReference type="Gene3D" id="3.40.50.10140">
    <property type="entry name" value="Toll/interleukin-1 receptor homology (TIR) domain"/>
    <property type="match status" value="1"/>
</dbReference>
<proteinExistence type="predicted"/>
<keyword evidence="1" id="KW-0433">Leucine-rich repeat</keyword>
<organism evidence="8 9">
    <name type="scientific">Eutrema salsugineum</name>
    <name type="common">Saltwater cress</name>
    <name type="synonym">Sisymbrium salsugineum</name>
    <dbReference type="NCBI Taxonomy" id="72664"/>
    <lineage>
        <taxon>Eukaryota</taxon>
        <taxon>Viridiplantae</taxon>
        <taxon>Streptophyta</taxon>
        <taxon>Embryophyta</taxon>
        <taxon>Tracheophyta</taxon>
        <taxon>Spermatophyta</taxon>
        <taxon>Magnoliopsida</taxon>
        <taxon>eudicotyledons</taxon>
        <taxon>Gunneridae</taxon>
        <taxon>Pentapetalae</taxon>
        <taxon>rosids</taxon>
        <taxon>malvids</taxon>
        <taxon>Brassicales</taxon>
        <taxon>Brassicaceae</taxon>
        <taxon>Eutremeae</taxon>
        <taxon>Eutrema</taxon>
    </lineage>
</organism>
<dbReference type="InterPro" id="IPR000157">
    <property type="entry name" value="TIR_dom"/>
</dbReference>
<dbReference type="GO" id="GO:0043531">
    <property type="term" value="F:ADP binding"/>
    <property type="evidence" value="ECO:0007669"/>
    <property type="project" value="InterPro"/>
</dbReference>
<evidence type="ECO:0000256" key="6">
    <source>
        <dbReference type="SAM" id="Phobius"/>
    </source>
</evidence>
<sequence length="861" mass="98073">MDSYFFLAIVVAAISFFMLLVTIMFLFYKNSRFHQENITIASFLSPSSPPFSFPHNQKTTSSRASTVQIERSRSIGPELIDAIRGSKISIVLRSRNYAFSTWCMNELVEIMKCREELSQTVMTVFYEVDPTDVKKQEGDFGKVFSKTCKGKSREDIVRWSHALEEVAKIAGYHSSNWDNEAEMIEDIATDVSNKLFNSTPSRDFDGLVGIRAHMEKIEELLQPDLDEVGMIGILGPAGIGNSTIARFLYHHHSKKFQLSVFMENIKITCQLRACSDNYGAKLYLQEKFMSQMINHLGVKIPHLGIVEERLKDKKVLVILDDVDQLVQLESMAKEPCWFGPWSRIIITTQDQKLLRARGINHIYRVEFPSNDEALQIFCMYAFGQKSPKDGFMDLAWECSYFKEMPEHEWSVELQRLRSRLDGKIESILKFSYDALCDEDKDLFLHIACFFNYQEVEKVVEHLAKSFFHVSVRQRLHILAEKSLIYIDEGMIEMHSLLAQLGKEIVCKQCVRDPGRRRFLVDAQDICEVLTDYTTEINLRFEESKLNISETIFEEMSNLQFLRLRNDVGPPNILFFPGCLSYISPKLRLLDWKYSLMTCLPFIGNLEFLVELRMDHSKFEKLWDEIKPLRYLKWMDLSHSKNLKKLPNILTTPSLKELYLTNCSSLVELPSSIGNATNLRDLDLTQCSNLVELPSSIGNATNLRNLYLSGCSSLIELPSSIGNATNLRNLYFSGCSSLDLDLSECSSLVELPSSIWNATKLQYLYLRQCLRLVELPSSIGKASNLQTLDLSGCSAILPSSIGNTTNLRKLNLCGCSNLVELPSSITNATNLQNLNLCGCSSLVGLNNLVSLITIESNTRYNE</sequence>
<dbReference type="GO" id="GO:0051707">
    <property type="term" value="P:response to other organism"/>
    <property type="evidence" value="ECO:0007669"/>
    <property type="project" value="UniProtKB-ARBA"/>
</dbReference>
<dbReference type="AlphaFoldDB" id="V4LK77"/>
<protein>
    <recommendedName>
        <fullName evidence="7">TIR domain-containing protein</fullName>
    </recommendedName>
</protein>
<evidence type="ECO:0000256" key="1">
    <source>
        <dbReference type="ARBA" id="ARBA00022614"/>
    </source>
</evidence>
<dbReference type="Gene3D" id="3.80.10.10">
    <property type="entry name" value="Ribonuclease Inhibitor"/>
    <property type="match status" value="2"/>
</dbReference>
<keyword evidence="2" id="KW-0677">Repeat</keyword>
<dbReference type="Pfam" id="PF01582">
    <property type="entry name" value="TIR"/>
    <property type="match status" value="1"/>
</dbReference>
<dbReference type="GO" id="GO:0016787">
    <property type="term" value="F:hydrolase activity"/>
    <property type="evidence" value="ECO:0007669"/>
    <property type="project" value="UniProtKB-KW"/>
</dbReference>
<dbReference type="PRINTS" id="PR00364">
    <property type="entry name" value="DISEASERSIST"/>
</dbReference>
<feature type="domain" description="TIR" evidence="7">
    <location>
        <begin position="23"/>
        <end position="195"/>
    </location>
</feature>
<dbReference type="Pfam" id="PF07725">
    <property type="entry name" value="LRR_3"/>
    <property type="match status" value="1"/>
</dbReference>
<dbReference type="SUPFAM" id="SSF52058">
    <property type="entry name" value="L domain-like"/>
    <property type="match status" value="1"/>
</dbReference>
<dbReference type="GO" id="GO:0007165">
    <property type="term" value="P:signal transduction"/>
    <property type="evidence" value="ECO:0007669"/>
    <property type="project" value="InterPro"/>
</dbReference>
<dbReference type="GO" id="GO:0006952">
    <property type="term" value="P:defense response"/>
    <property type="evidence" value="ECO:0007669"/>
    <property type="project" value="UniProtKB-KW"/>
</dbReference>
<evidence type="ECO:0000313" key="9">
    <source>
        <dbReference type="Proteomes" id="UP000030689"/>
    </source>
</evidence>
<keyword evidence="3" id="KW-0378">Hydrolase</keyword>
<keyword evidence="6" id="KW-0812">Transmembrane</keyword>
<dbReference type="PANTHER" id="PTHR11017">
    <property type="entry name" value="LEUCINE-RICH REPEAT-CONTAINING PROTEIN"/>
    <property type="match status" value="1"/>
</dbReference>
<evidence type="ECO:0000256" key="5">
    <source>
        <dbReference type="ARBA" id="ARBA00023027"/>
    </source>
</evidence>
<dbReference type="InterPro" id="IPR032675">
    <property type="entry name" value="LRR_dom_sf"/>
</dbReference>
<keyword evidence="6" id="KW-0472">Membrane</keyword>
<dbReference type="SUPFAM" id="SSF46785">
    <property type="entry name" value="Winged helix' DNA-binding domain"/>
    <property type="match status" value="1"/>
</dbReference>
<dbReference type="InterPro" id="IPR055414">
    <property type="entry name" value="LRR_R13L4/SHOC2-like"/>
</dbReference>
<dbReference type="Gramene" id="ESQ50955">
    <property type="protein sequence ID" value="ESQ50955"/>
    <property type="gene ID" value="EUTSA_v10022545mg"/>
</dbReference>
<keyword evidence="4" id="KW-0611">Plant defense</keyword>
<dbReference type="Pfam" id="PF00931">
    <property type="entry name" value="NB-ARC"/>
    <property type="match status" value="1"/>
</dbReference>
<evidence type="ECO:0000256" key="3">
    <source>
        <dbReference type="ARBA" id="ARBA00022801"/>
    </source>
</evidence>